<evidence type="ECO:0000313" key="1">
    <source>
        <dbReference type="EMBL" id="AMJ41710.1"/>
    </source>
</evidence>
<organism evidence="2 4">
    <name type="scientific">Anaerotignum propionicum DSM 1682</name>
    <dbReference type="NCBI Taxonomy" id="991789"/>
    <lineage>
        <taxon>Bacteria</taxon>
        <taxon>Bacillati</taxon>
        <taxon>Bacillota</taxon>
        <taxon>Clostridia</taxon>
        <taxon>Lachnospirales</taxon>
        <taxon>Anaerotignaceae</taxon>
        <taxon>Anaerotignum</taxon>
    </lineage>
</organism>
<dbReference type="EMBL" id="FQUA01000008">
    <property type="protein sequence ID" value="SHE82984.1"/>
    <property type="molecule type" value="Genomic_DNA"/>
</dbReference>
<reference evidence="1 3" key="1">
    <citation type="journal article" date="2016" name="Genome Announc.">
        <title>Complete Genome Sequence of the Amino Acid-Fermenting Clostridium propionicum X2 (DSM 1682).</title>
        <authorList>
            <person name="Poehlein A."/>
            <person name="Schlien K."/>
            <person name="Chowdhury N.P."/>
            <person name="Gottschalk G."/>
            <person name="Buckel W."/>
            <person name="Daniel R."/>
        </authorList>
    </citation>
    <scope>NUCLEOTIDE SEQUENCE [LARGE SCALE GENOMIC DNA]</scope>
    <source>
        <strain evidence="1 3">X2</strain>
    </source>
</reference>
<protein>
    <submittedName>
        <fullName evidence="2">Uncharacterized protein</fullName>
    </submittedName>
</protein>
<sequence length="64" mass="7686">MSQKKYIYNPTQARYYIEHGVLPLDVDIHYGTMKKFWVFDTAASAKVYDMWCIKCEEFKRNKKG</sequence>
<dbReference type="OrthoDB" id="2932668at2"/>
<evidence type="ECO:0000313" key="4">
    <source>
        <dbReference type="Proteomes" id="UP000184204"/>
    </source>
</evidence>
<gene>
    <name evidence="1" type="ORF">CPRO_21300</name>
    <name evidence="2" type="ORF">SAMN02745151_01908</name>
</gene>
<dbReference type="Proteomes" id="UP000068026">
    <property type="component" value="Chromosome"/>
</dbReference>
<evidence type="ECO:0000313" key="2">
    <source>
        <dbReference type="EMBL" id="SHE82984.1"/>
    </source>
</evidence>
<reference evidence="4" key="4">
    <citation type="submission" date="2016-11" db="EMBL/GenBank/DDBJ databases">
        <authorList>
            <person name="Jaros S."/>
            <person name="Januszkiewicz K."/>
            <person name="Wedrychowicz H."/>
        </authorList>
    </citation>
    <scope>NUCLEOTIDE SEQUENCE [LARGE SCALE GENOMIC DNA]</scope>
    <source>
        <strain evidence="4">DSM 1682</strain>
    </source>
</reference>
<dbReference type="KEGG" id="cpro:CPRO_21300"/>
<evidence type="ECO:0000313" key="3">
    <source>
        <dbReference type="Proteomes" id="UP000068026"/>
    </source>
</evidence>
<dbReference type="EMBL" id="CP014223">
    <property type="protein sequence ID" value="AMJ41710.1"/>
    <property type="molecule type" value="Genomic_DNA"/>
</dbReference>
<reference evidence="3" key="2">
    <citation type="submission" date="2016-01" db="EMBL/GenBank/DDBJ databases">
        <authorList>
            <person name="Poehlein A."/>
            <person name="Schlien K."/>
            <person name="Gottschalk G."/>
            <person name="Buckel W."/>
            <person name="Daniel R."/>
        </authorList>
    </citation>
    <scope>NUCLEOTIDE SEQUENCE [LARGE SCALE GENOMIC DNA]</scope>
    <source>
        <strain evidence="3">X2</strain>
    </source>
</reference>
<keyword evidence="3" id="KW-1185">Reference proteome</keyword>
<name>A0A0X8VDD4_ANAPI</name>
<dbReference type="AlphaFoldDB" id="A0A0X8VDD4"/>
<accession>A0A0X8VDD4</accession>
<reference evidence="2" key="3">
    <citation type="submission" date="2016-11" db="EMBL/GenBank/DDBJ databases">
        <authorList>
            <person name="Varghese N."/>
            <person name="Submissions S."/>
        </authorList>
    </citation>
    <scope>NUCLEOTIDE SEQUENCE</scope>
    <source>
        <strain evidence="2">DSM 1682</strain>
    </source>
</reference>
<proteinExistence type="predicted"/>
<dbReference type="RefSeq" id="WP_066051381.1">
    <property type="nucleotide sequence ID" value="NZ_CP014223.1"/>
</dbReference>
<dbReference type="Proteomes" id="UP000184204">
    <property type="component" value="Unassembled WGS sequence"/>
</dbReference>